<accession>A0A517XWF9</accession>
<protein>
    <submittedName>
        <fullName evidence="1">Uncharacterized protein</fullName>
    </submittedName>
</protein>
<evidence type="ECO:0000313" key="2">
    <source>
        <dbReference type="Proteomes" id="UP000319576"/>
    </source>
</evidence>
<proteinExistence type="predicted"/>
<dbReference type="Proteomes" id="UP000319576">
    <property type="component" value="Chromosome"/>
</dbReference>
<gene>
    <name evidence="1" type="ORF">ETAA1_38000</name>
</gene>
<dbReference type="AlphaFoldDB" id="A0A517XWF9"/>
<evidence type="ECO:0000313" key="1">
    <source>
        <dbReference type="EMBL" id="QDU21827.1"/>
    </source>
</evidence>
<dbReference type="KEGG" id="uli:ETAA1_38000"/>
<organism evidence="1 2">
    <name type="scientific">Urbifossiella limnaea</name>
    <dbReference type="NCBI Taxonomy" id="2528023"/>
    <lineage>
        <taxon>Bacteria</taxon>
        <taxon>Pseudomonadati</taxon>
        <taxon>Planctomycetota</taxon>
        <taxon>Planctomycetia</taxon>
        <taxon>Gemmatales</taxon>
        <taxon>Gemmataceae</taxon>
        <taxon>Urbifossiella</taxon>
    </lineage>
</organism>
<sequence>MTCVYVALALVVLVAVGVIAERHRTRRIAAGRVGETFDTFVAGFSSGDAPPEVLRAVYAQLQDWCSDAVDAFPVRAEDNLRRVYGLIEEDLDDQVLAVVARCGRRLAPAERLRAITPVETVRDFVRFVAACPEVAEPGAAADGPRP</sequence>
<name>A0A517XWF9_9BACT</name>
<dbReference type="RefSeq" id="WP_145241080.1">
    <property type="nucleotide sequence ID" value="NZ_CP036273.1"/>
</dbReference>
<reference evidence="1 2" key="1">
    <citation type="submission" date="2019-02" db="EMBL/GenBank/DDBJ databases">
        <title>Deep-cultivation of Planctomycetes and their phenomic and genomic characterization uncovers novel biology.</title>
        <authorList>
            <person name="Wiegand S."/>
            <person name="Jogler M."/>
            <person name="Boedeker C."/>
            <person name="Pinto D."/>
            <person name="Vollmers J."/>
            <person name="Rivas-Marin E."/>
            <person name="Kohn T."/>
            <person name="Peeters S.H."/>
            <person name="Heuer A."/>
            <person name="Rast P."/>
            <person name="Oberbeckmann S."/>
            <person name="Bunk B."/>
            <person name="Jeske O."/>
            <person name="Meyerdierks A."/>
            <person name="Storesund J.E."/>
            <person name="Kallscheuer N."/>
            <person name="Luecker S."/>
            <person name="Lage O.M."/>
            <person name="Pohl T."/>
            <person name="Merkel B.J."/>
            <person name="Hornburger P."/>
            <person name="Mueller R.-W."/>
            <person name="Bruemmer F."/>
            <person name="Labrenz M."/>
            <person name="Spormann A.M."/>
            <person name="Op den Camp H."/>
            <person name="Overmann J."/>
            <person name="Amann R."/>
            <person name="Jetten M.S.M."/>
            <person name="Mascher T."/>
            <person name="Medema M.H."/>
            <person name="Devos D.P."/>
            <person name="Kaster A.-K."/>
            <person name="Ovreas L."/>
            <person name="Rohde M."/>
            <person name="Galperin M.Y."/>
            <person name="Jogler C."/>
        </authorList>
    </citation>
    <scope>NUCLEOTIDE SEQUENCE [LARGE SCALE GENOMIC DNA]</scope>
    <source>
        <strain evidence="1 2">ETA_A1</strain>
    </source>
</reference>
<dbReference type="EMBL" id="CP036273">
    <property type="protein sequence ID" value="QDU21827.1"/>
    <property type="molecule type" value="Genomic_DNA"/>
</dbReference>
<keyword evidence="2" id="KW-1185">Reference proteome</keyword>